<dbReference type="GO" id="GO:0042601">
    <property type="term" value="C:endospore-forming forespore"/>
    <property type="evidence" value="ECO:0007669"/>
    <property type="project" value="TreeGrafter"/>
</dbReference>
<dbReference type="SUPFAM" id="SSF56112">
    <property type="entry name" value="Protein kinase-like (PK-like)"/>
    <property type="match status" value="1"/>
</dbReference>
<sequence>MQSEQLDVVVESVLPRYGIGVAGVLPLDERTLLVDTEHRGIKRLHIDTEERKIERRHALWEHLAKQGYRRVPRHIRTLYGDAVVRHGDLLYTLSDDWEGRTPDLFPLDMRLCGRNLARLHQAGKGLQPIEGAALPKRHGTWIERFAKAGDELQDRFHAWSELRQHNLLQERFLTHYEWIAEQIGRAVEGLSAGKYEELARQSEADGEFAVGDYRLSDLRIDAEGRIATLHIDDAIADLPLYDAAKFAHGLLERGEQELARVFLDAYGEEAGMTQQQLVVLDAYLAFPHAAYRHLAQFQRLKRGADVFAERLEGAVQAAQTRRPMVYGADGARWI</sequence>
<dbReference type="InterPro" id="IPR047175">
    <property type="entry name" value="CotS-like"/>
</dbReference>
<dbReference type="OrthoDB" id="2379966at2"/>
<dbReference type="PANTHER" id="PTHR39179:SF3">
    <property type="entry name" value="COTS-RELATED PROTEIN"/>
    <property type="match status" value="1"/>
</dbReference>
<dbReference type="InterPro" id="IPR011009">
    <property type="entry name" value="Kinase-like_dom_sf"/>
</dbReference>
<accession>A0A1Y0IRS6</accession>
<dbReference type="Proteomes" id="UP000195437">
    <property type="component" value="Chromosome"/>
</dbReference>
<dbReference type="Gene3D" id="3.90.1200.10">
    <property type="match status" value="1"/>
</dbReference>
<proteinExistence type="predicted"/>
<gene>
    <name evidence="1" type="ORF">CBW65_21710</name>
</gene>
<dbReference type="KEGG" id="tum:CBW65_21710"/>
<dbReference type="Gene3D" id="3.30.200.20">
    <property type="entry name" value="Phosphorylase Kinase, domain 1"/>
    <property type="match status" value="1"/>
</dbReference>
<reference evidence="2" key="1">
    <citation type="submission" date="2017-05" db="EMBL/GenBank/DDBJ databases">
        <authorList>
            <person name="Sung H."/>
        </authorList>
    </citation>
    <scope>NUCLEOTIDE SEQUENCE [LARGE SCALE GENOMIC DNA]</scope>
    <source>
        <strain evidence="2">AR23208</strain>
    </source>
</reference>
<dbReference type="PANTHER" id="PTHR39179">
    <property type="entry name" value="SPORE COAT PROTEIN I"/>
    <property type="match status" value="1"/>
</dbReference>
<dbReference type="RefSeq" id="WP_087458652.1">
    <property type="nucleotide sequence ID" value="NZ_CP021434.1"/>
</dbReference>
<evidence type="ECO:0000313" key="2">
    <source>
        <dbReference type="Proteomes" id="UP000195437"/>
    </source>
</evidence>
<organism evidence="1 2">
    <name type="scientific">Tumebacillus avium</name>
    <dbReference type="NCBI Taxonomy" id="1903704"/>
    <lineage>
        <taxon>Bacteria</taxon>
        <taxon>Bacillati</taxon>
        <taxon>Bacillota</taxon>
        <taxon>Bacilli</taxon>
        <taxon>Bacillales</taxon>
        <taxon>Alicyclobacillaceae</taxon>
        <taxon>Tumebacillus</taxon>
    </lineage>
</organism>
<evidence type="ECO:0000313" key="1">
    <source>
        <dbReference type="EMBL" id="ARU63308.1"/>
    </source>
</evidence>
<evidence type="ECO:0008006" key="3">
    <source>
        <dbReference type="Google" id="ProtNLM"/>
    </source>
</evidence>
<keyword evidence="2" id="KW-1185">Reference proteome</keyword>
<name>A0A1Y0IRS6_9BACL</name>
<protein>
    <recommendedName>
        <fullName evidence="3">Aminoglycoside phosphotransferase domain-containing protein</fullName>
    </recommendedName>
</protein>
<dbReference type="AlphaFoldDB" id="A0A1Y0IRS6"/>
<dbReference type="EMBL" id="CP021434">
    <property type="protein sequence ID" value="ARU63308.1"/>
    <property type="molecule type" value="Genomic_DNA"/>
</dbReference>